<protein>
    <submittedName>
        <fullName evidence="1">Uncharacterized protein</fullName>
    </submittedName>
</protein>
<accession>A0A1B0BZI2</accession>
<reference evidence="1" key="2">
    <citation type="submission" date="2020-05" db="UniProtKB">
        <authorList>
            <consortium name="EnsemblMetazoa"/>
        </authorList>
    </citation>
    <scope>IDENTIFICATION</scope>
    <source>
        <strain evidence="1">IAEA</strain>
    </source>
</reference>
<evidence type="ECO:0000313" key="2">
    <source>
        <dbReference type="Proteomes" id="UP000092460"/>
    </source>
</evidence>
<reference evidence="2" key="1">
    <citation type="submission" date="2015-01" db="EMBL/GenBank/DDBJ databases">
        <authorList>
            <person name="Aksoy S."/>
            <person name="Warren W."/>
            <person name="Wilson R.K."/>
        </authorList>
    </citation>
    <scope>NUCLEOTIDE SEQUENCE [LARGE SCALE GENOMIC DNA]</scope>
    <source>
        <strain evidence="2">IAEA</strain>
    </source>
</reference>
<dbReference type="STRING" id="67801.A0A1B0BZI2"/>
<dbReference type="EnsemblMetazoa" id="GPPI045134-RA">
    <property type="protein sequence ID" value="GPPI045134-PA"/>
    <property type="gene ID" value="GPPI045134"/>
</dbReference>
<proteinExistence type="predicted"/>
<name>A0A1B0BZI2_9MUSC</name>
<keyword evidence="2" id="KW-1185">Reference proteome</keyword>
<sequence length="116" mass="14066">MSATFNEEFHHVLSHQLWDYSKLWHHRREPSKDEYQKLTTKLSEVLHRPVSEEKVRTVVKNVRRHLQRPEKRLSRKTQELRYMRAAEVMSKITEEKEFFKEEVTANAVGSEKFLEE</sequence>
<dbReference type="VEuPathDB" id="VectorBase:GPPI045134"/>
<dbReference type="Proteomes" id="UP000092460">
    <property type="component" value="Unassembled WGS sequence"/>
</dbReference>
<dbReference type="AlphaFoldDB" id="A0A1B0BZI2"/>
<evidence type="ECO:0000313" key="1">
    <source>
        <dbReference type="EnsemblMetazoa" id="GPPI045134-PA"/>
    </source>
</evidence>
<dbReference type="EMBL" id="JXJN01023162">
    <property type="status" value="NOT_ANNOTATED_CDS"/>
    <property type="molecule type" value="Genomic_DNA"/>
</dbReference>
<organism evidence="1 2">
    <name type="scientific">Glossina palpalis gambiensis</name>
    <dbReference type="NCBI Taxonomy" id="67801"/>
    <lineage>
        <taxon>Eukaryota</taxon>
        <taxon>Metazoa</taxon>
        <taxon>Ecdysozoa</taxon>
        <taxon>Arthropoda</taxon>
        <taxon>Hexapoda</taxon>
        <taxon>Insecta</taxon>
        <taxon>Pterygota</taxon>
        <taxon>Neoptera</taxon>
        <taxon>Endopterygota</taxon>
        <taxon>Diptera</taxon>
        <taxon>Brachycera</taxon>
        <taxon>Muscomorpha</taxon>
        <taxon>Hippoboscoidea</taxon>
        <taxon>Glossinidae</taxon>
        <taxon>Glossina</taxon>
    </lineage>
</organism>